<evidence type="ECO:0000313" key="2">
    <source>
        <dbReference type="Proteomes" id="UP000198211"/>
    </source>
</evidence>
<reference evidence="2" key="1">
    <citation type="submission" date="2017-03" db="EMBL/GenBank/DDBJ databases">
        <title>Phytopthora megakarya and P. palmivora, two closely related causual agents of cacao black pod achieved similar genome size and gene model numbers by different mechanisms.</title>
        <authorList>
            <person name="Ali S."/>
            <person name="Shao J."/>
            <person name="Larry D.J."/>
            <person name="Kronmiller B."/>
            <person name="Shen D."/>
            <person name="Strem M.D."/>
            <person name="Melnick R.L."/>
            <person name="Guiltinan M.J."/>
            <person name="Tyler B.M."/>
            <person name="Meinhardt L.W."/>
            <person name="Bailey B.A."/>
        </authorList>
    </citation>
    <scope>NUCLEOTIDE SEQUENCE [LARGE SCALE GENOMIC DNA]</scope>
    <source>
        <strain evidence="2">zdho120</strain>
    </source>
</reference>
<keyword evidence="2" id="KW-1185">Reference proteome</keyword>
<organism evidence="1 2">
    <name type="scientific">Phytophthora megakarya</name>
    <dbReference type="NCBI Taxonomy" id="4795"/>
    <lineage>
        <taxon>Eukaryota</taxon>
        <taxon>Sar</taxon>
        <taxon>Stramenopiles</taxon>
        <taxon>Oomycota</taxon>
        <taxon>Peronosporomycetes</taxon>
        <taxon>Peronosporales</taxon>
        <taxon>Peronosporaceae</taxon>
        <taxon>Phytophthora</taxon>
    </lineage>
</organism>
<dbReference type="EMBL" id="NBNE01003881">
    <property type="protein sequence ID" value="OWZ06627.1"/>
    <property type="molecule type" value="Genomic_DNA"/>
</dbReference>
<dbReference type="Proteomes" id="UP000198211">
    <property type="component" value="Unassembled WGS sequence"/>
</dbReference>
<gene>
    <name evidence="1" type="ORF">PHMEG_00021093</name>
</gene>
<evidence type="ECO:0000313" key="1">
    <source>
        <dbReference type="EMBL" id="OWZ06627.1"/>
    </source>
</evidence>
<sequence length="65" mass="7404">MKIRYSILYSDKADRQRRSIPSEAAGVSVRLSLRQRLSIHDKLCVTRGDRWVPTISNGPGMAIYI</sequence>
<name>A0A225VPE9_9STRA</name>
<accession>A0A225VPE9</accession>
<protein>
    <submittedName>
        <fullName evidence="1">Uncharacterized protein</fullName>
    </submittedName>
</protein>
<proteinExistence type="predicted"/>
<comment type="caution">
    <text evidence="1">The sequence shown here is derived from an EMBL/GenBank/DDBJ whole genome shotgun (WGS) entry which is preliminary data.</text>
</comment>
<dbReference type="AlphaFoldDB" id="A0A225VPE9"/>